<comment type="subcellular location">
    <subcellularLocation>
        <location evidence="1 5 6">Nucleus</location>
    </subcellularLocation>
</comment>
<organism evidence="9 10">
    <name type="scientific">Folsomia candida</name>
    <name type="common">Springtail</name>
    <dbReference type="NCBI Taxonomy" id="158441"/>
    <lineage>
        <taxon>Eukaryota</taxon>
        <taxon>Metazoa</taxon>
        <taxon>Ecdysozoa</taxon>
        <taxon>Arthropoda</taxon>
        <taxon>Hexapoda</taxon>
        <taxon>Collembola</taxon>
        <taxon>Entomobryomorpha</taxon>
        <taxon>Isotomoidea</taxon>
        <taxon>Isotomidae</taxon>
        <taxon>Proisotominae</taxon>
        <taxon>Folsomia</taxon>
    </lineage>
</organism>
<keyword evidence="10" id="KW-1185">Reference proteome</keyword>
<evidence type="ECO:0000256" key="1">
    <source>
        <dbReference type="ARBA" id="ARBA00004123"/>
    </source>
</evidence>
<feature type="compositionally biased region" description="Polar residues" evidence="7">
    <location>
        <begin position="442"/>
        <end position="462"/>
    </location>
</feature>
<dbReference type="InterPro" id="IPR020479">
    <property type="entry name" value="HD_metazoa"/>
</dbReference>
<dbReference type="PROSITE" id="PS00027">
    <property type="entry name" value="HOMEOBOX_1"/>
    <property type="match status" value="1"/>
</dbReference>
<dbReference type="GO" id="GO:0007420">
    <property type="term" value="P:brain development"/>
    <property type="evidence" value="ECO:0007669"/>
    <property type="project" value="TreeGrafter"/>
</dbReference>
<dbReference type="EMBL" id="LNIX01000021">
    <property type="protein sequence ID" value="OXA43823.1"/>
    <property type="molecule type" value="Genomic_DNA"/>
</dbReference>
<dbReference type="SMART" id="SM00389">
    <property type="entry name" value="HOX"/>
    <property type="match status" value="1"/>
</dbReference>
<dbReference type="Pfam" id="PF00046">
    <property type="entry name" value="Homeodomain"/>
    <property type="match status" value="1"/>
</dbReference>
<accession>A0A226DF47</accession>
<dbReference type="GO" id="GO:0000981">
    <property type="term" value="F:DNA-binding transcription factor activity, RNA polymerase II-specific"/>
    <property type="evidence" value="ECO:0007669"/>
    <property type="project" value="InterPro"/>
</dbReference>
<feature type="compositionally biased region" description="Basic residues" evidence="7">
    <location>
        <begin position="414"/>
        <end position="429"/>
    </location>
</feature>
<reference evidence="9 10" key="1">
    <citation type="submission" date="2015-12" db="EMBL/GenBank/DDBJ databases">
        <title>The genome of Folsomia candida.</title>
        <authorList>
            <person name="Faddeeva A."/>
            <person name="Derks M.F."/>
            <person name="Anvar Y."/>
            <person name="Smit S."/>
            <person name="Van Straalen N."/>
            <person name="Roelofs D."/>
        </authorList>
    </citation>
    <scope>NUCLEOTIDE SEQUENCE [LARGE SCALE GENOMIC DNA]</scope>
    <source>
        <strain evidence="9 10">VU population</strain>
        <tissue evidence="9">Whole body</tissue>
    </source>
</reference>
<protein>
    <submittedName>
        <fullName evidence="9">Homeobox protein HMX3</fullName>
    </submittedName>
</protein>
<dbReference type="OrthoDB" id="6159439at2759"/>
<proteinExistence type="predicted"/>
<dbReference type="InterPro" id="IPR017970">
    <property type="entry name" value="Homeobox_CS"/>
</dbReference>
<evidence type="ECO:0000313" key="9">
    <source>
        <dbReference type="EMBL" id="OXA43823.1"/>
    </source>
</evidence>
<feature type="region of interest" description="Disordered" evidence="7">
    <location>
        <begin position="144"/>
        <end position="221"/>
    </location>
</feature>
<evidence type="ECO:0000259" key="8">
    <source>
        <dbReference type="PROSITE" id="PS50071"/>
    </source>
</evidence>
<evidence type="ECO:0000256" key="2">
    <source>
        <dbReference type="ARBA" id="ARBA00023125"/>
    </source>
</evidence>
<dbReference type="AlphaFoldDB" id="A0A226DF47"/>
<dbReference type="SUPFAM" id="SSF46689">
    <property type="entry name" value="Homeodomain-like"/>
    <property type="match status" value="1"/>
</dbReference>
<dbReference type="PROSITE" id="PS50071">
    <property type="entry name" value="HOMEOBOX_2"/>
    <property type="match status" value="1"/>
</dbReference>
<dbReference type="InterPro" id="IPR009057">
    <property type="entry name" value="Homeodomain-like_sf"/>
</dbReference>
<keyword evidence="3 5" id="KW-0371">Homeobox</keyword>
<evidence type="ECO:0000256" key="7">
    <source>
        <dbReference type="SAM" id="MobiDB-lite"/>
    </source>
</evidence>
<gene>
    <name evidence="9" type="ORF">Fcan01_21639</name>
</gene>
<keyword evidence="2 5" id="KW-0238">DNA-binding</keyword>
<dbReference type="PRINTS" id="PR00024">
    <property type="entry name" value="HOMEOBOX"/>
</dbReference>
<sequence>MAQKSLFSIDSILNGQPRLSESSDKKSWLQIGHGCSSGSGIVPSRDSNCPQQEKGLRLDSDECDQSVNHRRLCSAPVINSFTHDHEQSRDEDSVLADNDSGQTRRKINGSIIMNNNNGENNHAKRCGSGLDSVFGYFRPDSLNNAAAPPFDEGGRRRTKSGYHDQSVNARASMKSCRKSVANCTESAGPDMLELSSGESEDTTDGSSPPGLDKDNDTMRFIIPNGNEKDGIMFRIMKADLENDAGDEDAMVEDMDDMDGEIENEEHHTALGDDGKEERKKRPRTAFTASQVKALESEFERNKYLSVAKRSQLARTLKLTETQIKIWFQNRRTKWKRKYTSELELAAQQYYSALGLVSSRPMVLGDRLWLFPNNGNFHHQHPSGLAPLSPPPGGPSQTPGIFSHPSGTGQLISHNHNHHHQLGNGHHFHPHQLSPGHHVLLSDPSTTSGICSRQEQQQQSSNL</sequence>
<evidence type="ECO:0000256" key="4">
    <source>
        <dbReference type="ARBA" id="ARBA00023242"/>
    </source>
</evidence>
<feature type="compositionally biased region" description="Polar residues" evidence="7">
    <location>
        <begin position="396"/>
        <end position="412"/>
    </location>
</feature>
<evidence type="ECO:0000256" key="6">
    <source>
        <dbReference type="RuleBase" id="RU000682"/>
    </source>
</evidence>
<dbReference type="GO" id="GO:0005634">
    <property type="term" value="C:nucleus"/>
    <property type="evidence" value="ECO:0007669"/>
    <property type="project" value="UniProtKB-SubCell"/>
</dbReference>
<dbReference type="InterPro" id="IPR001356">
    <property type="entry name" value="HD"/>
</dbReference>
<dbReference type="GO" id="GO:0030182">
    <property type="term" value="P:neuron differentiation"/>
    <property type="evidence" value="ECO:0007669"/>
    <property type="project" value="TreeGrafter"/>
</dbReference>
<keyword evidence="4 5" id="KW-0539">Nucleus</keyword>
<feature type="region of interest" description="Disordered" evidence="7">
    <location>
        <begin position="83"/>
        <end position="105"/>
    </location>
</feature>
<feature type="compositionally biased region" description="Basic and acidic residues" evidence="7">
    <location>
        <begin position="83"/>
        <end position="92"/>
    </location>
</feature>
<dbReference type="Gene3D" id="1.10.10.60">
    <property type="entry name" value="Homeodomain-like"/>
    <property type="match status" value="1"/>
</dbReference>
<dbReference type="InterPro" id="IPR050877">
    <property type="entry name" value="EMX-VAX-Noto_Homeobox_TFs"/>
</dbReference>
<dbReference type="GO" id="GO:0000978">
    <property type="term" value="F:RNA polymerase II cis-regulatory region sequence-specific DNA binding"/>
    <property type="evidence" value="ECO:0007669"/>
    <property type="project" value="TreeGrafter"/>
</dbReference>
<feature type="DNA-binding region" description="Homeobox" evidence="5">
    <location>
        <begin position="279"/>
        <end position="338"/>
    </location>
</feature>
<dbReference type="CDD" id="cd00086">
    <property type="entry name" value="homeodomain"/>
    <property type="match status" value="1"/>
</dbReference>
<feature type="region of interest" description="Disordered" evidence="7">
    <location>
        <begin position="380"/>
        <end position="462"/>
    </location>
</feature>
<name>A0A226DF47_FOLCA</name>
<dbReference type="STRING" id="158441.A0A226DF47"/>
<dbReference type="PANTHER" id="PTHR24339">
    <property type="entry name" value="HOMEOBOX PROTEIN EMX-RELATED"/>
    <property type="match status" value="1"/>
</dbReference>
<feature type="domain" description="Homeobox" evidence="8">
    <location>
        <begin position="277"/>
        <end position="337"/>
    </location>
</feature>
<evidence type="ECO:0000256" key="5">
    <source>
        <dbReference type="PROSITE-ProRule" id="PRU00108"/>
    </source>
</evidence>
<comment type="caution">
    <text evidence="9">The sequence shown here is derived from an EMBL/GenBank/DDBJ whole genome shotgun (WGS) entry which is preliminary data.</text>
</comment>
<evidence type="ECO:0000313" key="10">
    <source>
        <dbReference type="Proteomes" id="UP000198287"/>
    </source>
</evidence>
<dbReference type="PANTHER" id="PTHR24339:SF30">
    <property type="entry name" value="LATERAL MUSCLES SCARCER, ISOFORM B"/>
    <property type="match status" value="1"/>
</dbReference>
<dbReference type="Proteomes" id="UP000198287">
    <property type="component" value="Unassembled WGS sequence"/>
</dbReference>
<evidence type="ECO:0000256" key="3">
    <source>
        <dbReference type="ARBA" id="ARBA00023155"/>
    </source>
</evidence>